<name>A0ABS8VDN6_DATST</name>
<dbReference type="EMBL" id="JACEIK010004100">
    <property type="protein sequence ID" value="MCD9644184.1"/>
    <property type="molecule type" value="Genomic_DNA"/>
</dbReference>
<feature type="non-terminal residue" evidence="1">
    <location>
        <position position="1"/>
    </location>
</feature>
<organism evidence="1 2">
    <name type="scientific">Datura stramonium</name>
    <name type="common">Jimsonweed</name>
    <name type="synonym">Common thornapple</name>
    <dbReference type="NCBI Taxonomy" id="4076"/>
    <lineage>
        <taxon>Eukaryota</taxon>
        <taxon>Viridiplantae</taxon>
        <taxon>Streptophyta</taxon>
        <taxon>Embryophyta</taxon>
        <taxon>Tracheophyta</taxon>
        <taxon>Spermatophyta</taxon>
        <taxon>Magnoliopsida</taxon>
        <taxon>eudicotyledons</taxon>
        <taxon>Gunneridae</taxon>
        <taxon>Pentapetalae</taxon>
        <taxon>asterids</taxon>
        <taxon>lamiids</taxon>
        <taxon>Solanales</taxon>
        <taxon>Solanaceae</taxon>
        <taxon>Solanoideae</taxon>
        <taxon>Datureae</taxon>
        <taxon>Datura</taxon>
    </lineage>
</organism>
<protein>
    <submittedName>
        <fullName evidence="1">Uncharacterized protein</fullName>
    </submittedName>
</protein>
<evidence type="ECO:0000313" key="1">
    <source>
        <dbReference type="EMBL" id="MCD9644184.1"/>
    </source>
</evidence>
<proteinExistence type="predicted"/>
<reference evidence="1 2" key="1">
    <citation type="journal article" date="2021" name="BMC Genomics">
        <title>Datura genome reveals duplications of psychoactive alkaloid biosynthetic genes and high mutation rate following tissue culture.</title>
        <authorList>
            <person name="Rajewski A."/>
            <person name="Carter-House D."/>
            <person name="Stajich J."/>
            <person name="Litt A."/>
        </authorList>
    </citation>
    <scope>NUCLEOTIDE SEQUENCE [LARGE SCALE GENOMIC DNA]</scope>
    <source>
        <strain evidence="1">AR-01</strain>
    </source>
</reference>
<sequence>VNTINYNQIKSNSDAKLPISCQEDVNCKSGNCKLIVDDLFDDLFDELDHLLAAKISRVVRHPDRAIILIDVGLSIQDDIDHIIKKSPHNFTMIAVFIQKEILH</sequence>
<evidence type="ECO:0000313" key="2">
    <source>
        <dbReference type="Proteomes" id="UP000823775"/>
    </source>
</evidence>
<accession>A0ABS8VDN6</accession>
<dbReference type="Proteomes" id="UP000823775">
    <property type="component" value="Unassembled WGS sequence"/>
</dbReference>
<keyword evidence="2" id="KW-1185">Reference proteome</keyword>
<gene>
    <name evidence="1" type="ORF">HAX54_032331</name>
</gene>
<comment type="caution">
    <text evidence="1">The sequence shown here is derived from an EMBL/GenBank/DDBJ whole genome shotgun (WGS) entry which is preliminary data.</text>
</comment>